<comment type="caution">
    <text evidence="2">The sequence shown here is derived from an EMBL/GenBank/DDBJ whole genome shotgun (WGS) entry which is preliminary data.</text>
</comment>
<name>A0A645DYV2_9ZZZZ</name>
<reference evidence="2" key="1">
    <citation type="submission" date="2019-08" db="EMBL/GenBank/DDBJ databases">
        <authorList>
            <person name="Kucharzyk K."/>
            <person name="Murdoch R.W."/>
            <person name="Higgins S."/>
            <person name="Loffler F."/>
        </authorList>
    </citation>
    <scope>NUCLEOTIDE SEQUENCE</scope>
</reference>
<keyword evidence="1" id="KW-0812">Transmembrane</keyword>
<accession>A0A645DYV2</accession>
<keyword evidence="1" id="KW-1133">Transmembrane helix</keyword>
<gene>
    <name evidence="2" type="ORF">SDC9_141838</name>
</gene>
<proteinExistence type="predicted"/>
<sequence length="177" mass="20272">MCRDRHYSTCAVRYQHIVGNKDWDFSAVDRVDGVNAFKTHAGFVLVDLRTLKVRFFSGNFLISTHFINIFDLSCPFIYVFMFRRDNHISSTEKRVRTCCVDGQYIVCCGSKVHFGACGAADPVFLLGFDTVDEIDIVQIFDQSVGIFRNLKHPLTFCFTYHFALAALANTVYNFFIC</sequence>
<protein>
    <submittedName>
        <fullName evidence="2">Uncharacterized protein</fullName>
    </submittedName>
</protein>
<dbReference type="AlphaFoldDB" id="A0A645DYV2"/>
<evidence type="ECO:0000313" key="2">
    <source>
        <dbReference type="EMBL" id="MPM94690.1"/>
    </source>
</evidence>
<organism evidence="2">
    <name type="scientific">bioreactor metagenome</name>
    <dbReference type="NCBI Taxonomy" id="1076179"/>
    <lineage>
        <taxon>unclassified sequences</taxon>
        <taxon>metagenomes</taxon>
        <taxon>ecological metagenomes</taxon>
    </lineage>
</organism>
<dbReference type="AntiFam" id="ANF00083">
    <property type="entry name" value="Shadow ORF (opposite leuS)"/>
</dbReference>
<dbReference type="EMBL" id="VSSQ01041287">
    <property type="protein sequence ID" value="MPM94690.1"/>
    <property type="molecule type" value="Genomic_DNA"/>
</dbReference>
<feature type="transmembrane region" description="Helical" evidence="1">
    <location>
        <begin position="60"/>
        <end position="81"/>
    </location>
</feature>
<keyword evidence="1" id="KW-0472">Membrane</keyword>
<evidence type="ECO:0000256" key="1">
    <source>
        <dbReference type="SAM" id="Phobius"/>
    </source>
</evidence>